<dbReference type="EMBL" id="JALKII010000003">
    <property type="protein sequence ID" value="MCK0537359.1"/>
    <property type="molecule type" value="Genomic_DNA"/>
</dbReference>
<evidence type="ECO:0000313" key="3">
    <source>
        <dbReference type="EMBL" id="MCK0537359.1"/>
    </source>
</evidence>
<feature type="chain" id="PRO_5045526613" description="PepSY domain-containing protein" evidence="2">
    <location>
        <begin position="25"/>
        <end position="155"/>
    </location>
</feature>
<evidence type="ECO:0008006" key="5">
    <source>
        <dbReference type="Google" id="ProtNLM"/>
    </source>
</evidence>
<keyword evidence="2" id="KW-0732">Signal</keyword>
<proteinExistence type="predicted"/>
<name>A0ABT0E6S0_9GAMM</name>
<evidence type="ECO:0000256" key="2">
    <source>
        <dbReference type="SAM" id="SignalP"/>
    </source>
</evidence>
<evidence type="ECO:0000313" key="4">
    <source>
        <dbReference type="Proteomes" id="UP001165524"/>
    </source>
</evidence>
<dbReference type="RefSeq" id="WP_246950633.1">
    <property type="nucleotide sequence ID" value="NZ_JALKII010000003.1"/>
</dbReference>
<sequence length="155" mass="17225">MKRTLLPLAGALTLGMITLQPVHADYSVEQLHGLLDRSAEYGFTYFKDIDIDDDGQAEVEGWLQGDSRAEVKFSSQGAIVEEKSKRDRERKHSMNDSDIRAAVQAAAGEGLVRIEDIDVNRKEIIEIDGKTAEGKDIEVHVRQGSSEVVKVDRDD</sequence>
<feature type="region of interest" description="Disordered" evidence="1">
    <location>
        <begin position="78"/>
        <end position="99"/>
    </location>
</feature>
<organism evidence="3 4">
    <name type="scientific">Alcanivorax quisquiliarum</name>
    <dbReference type="NCBI Taxonomy" id="2933565"/>
    <lineage>
        <taxon>Bacteria</taxon>
        <taxon>Pseudomonadati</taxon>
        <taxon>Pseudomonadota</taxon>
        <taxon>Gammaproteobacteria</taxon>
        <taxon>Oceanospirillales</taxon>
        <taxon>Alcanivoracaceae</taxon>
        <taxon>Alcanivorax</taxon>
    </lineage>
</organism>
<comment type="caution">
    <text evidence="3">The sequence shown here is derived from an EMBL/GenBank/DDBJ whole genome shotgun (WGS) entry which is preliminary data.</text>
</comment>
<reference evidence="3" key="1">
    <citation type="submission" date="2022-04" db="EMBL/GenBank/DDBJ databases">
        <title>Alcanivorax sp. CY1518 draft genome sequence.</title>
        <authorList>
            <person name="Zhao G."/>
            <person name="An M."/>
        </authorList>
    </citation>
    <scope>NUCLEOTIDE SEQUENCE</scope>
    <source>
        <strain evidence="3">CY1518</strain>
    </source>
</reference>
<feature type="signal peptide" evidence="2">
    <location>
        <begin position="1"/>
        <end position="24"/>
    </location>
</feature>
<evidence type="ECO:0000256" key="1">
    <source>
        <dbReference type="SAM" id="MobiDB-lite"/>
    </source>
</evidence>
<accession>A0ABT0E6S0</accession>
<gene>
    <name evidence="3" type="ORF">MU846_06500</name>
</gene>
<protein>
    <recommendedName>
        <fullName evidence="5">PepSY domain-containing protein</fullName>
    </recommendedName>
</protein>
<feature type="compositionally biased region" description="Basic and acidic residues" evidence="1">
    <location>
        <begin position="80"/>
        <end position="99"/>
    </location>
</feature>
<keyword evidence="4" id="KW-1185">Reference proteome</keyword>
<dbReference type="Proteomes" id="UP001165524">
    <property type="component" value="Unassembled WGS sequence"/>
</dbReference>